<keyword evidence="2" id="KW-1185">Reference proteome</keyword>
<dbReference type="Proteomes" id="UP000004913">
    <property type="component" value="Unassembled WGS sequence"/>
</dbReference>
<gene>
    <name evidence="1" type="ORF">HMPREF9455_03580</name>
</gene>
<dbReference type="EMBL" id="ADLV01000042">
    <property type="protein sequence ID" value="EGK00114.1"/>
    <property type="molecule type" value="Genomic_DNA"/>
</dbReference>
<protein>
    <submittedName>
        <fullName evidence="1">Uncharacterized protein</fullName>
    </submittedName>
</protein>
<comment type="caution">
    <text evidence="1">The sequence shown here is derived from an EMBL/GenBank/DDBJ whole genome shotgun (WGS) entry which is preliminary data.</text>
</comment>
<dbReference type="Gene3D" id="1.25.40.10">
    <property type="entry name" value="Tetratricopeptide repeat domain"/>
    <property type="match status" value="1"/>
</dbReference>
<dbReference type="HOGENOM" id="CLU_1841966_0_0_10"/>
<proteinExistence type="predicted"/>
<dbReference type="AlphaFoldDB" id="F5J2L3"/>
<sequence>MGIITPERIAETVVIKTSNEQIKVENIYDIKYSIVPAVASECFGNYELFYSKDNSKIGIDVLREGLAKAINKNIVAEDLGYILRDEGCITGAIEAFKISEKNGSSSNYIYLELSKLYKQLGQIEESLKYEEKFRITEIE</sequence>
<dbReference type="InterPro" id="IPR011990">
    <property type="entry name" value="TPR-like_helical_dom_sf"/>
</dbReference>
<name>F5J2L3_9BACT</name>
<organism evidence="1 2">
    <name type="scientific">Dysgonomonas gadei ATCC BAA-286</name>
    <dbReference type="NCBI Taxonomy" id="742766"/>
    <lineage>
        <taxon>Bacteria</taxon>
        <taxon>Pseudomonadati</taxon>
        <taxon>Bacteroidota</taxon>
        <taxon>Bacteroidia</taxon>
        <taxon>Bacteroidales</taxon>
        <taxon>Dysgonomonadaceae</taxon>
        <taxon>Dysgonomonas</taxon>
    </lineage>
</organism>
<dbReference type="eggNOG" id="ENOG5033RIK">
    <property type="taxonomic scope" value="Bacteria"/>
</dbReference>
<accession>F5J2L3</accession>
<evidence type="ECO:0000313" key="1">
    <source>
        <dbReference type="EMBL" id="EGK00114.1"/>
    </source>
</evidence>
<dbReference type="SUPFAM" id="SSF48452">
    <property type="entry name" value="TPR-like"/>
    <property type="match status" value="1"/>
</dbReference>
<reference evidence="1 2" key="1">
    <citation type="submission" date="2011-04" db="EMBL/GenBank/DDBJ databases">
        <title>The Genome Sequence of Dysgonomonas gadei ATCC BAA-286.</title>
        <authorList>
            <consortium name="The Broad Institute Genome Sequencing Platform"/>
            <person name="Earl A."/>
            <person name="Ward D."/>
            <person name="Feldgarden M."/>
            <person name="Gevers D."/>
            <person name="Pudlo N."/>
            <person name="Martens E."/>
            <person name="Allen-Vercoe E."/>
            <person name="Young S.K."/>
            <person name="Zeng Q."/>
            <person name="Gargeya S."/>
            <person name="Fitzgerald M."/>
            <person name="Haas B."/>
            <person name="Abouelleil A."/>
            <person name="Alvarado L."/>
            <person name="Arachchi H.M."/>
            <person name="Berlin A."/>
            <person name="Brown A."/>
            <person name="Chapman S.B."/>
            <person name="Chen Z."/>
            <person name="Dunbar C."/>
            <person name="Freedman E."/>
            <person name="Gearin G."/>
            <person name="Gellesch M."/>
            <person name="Goldberg J."/>
            <person name="Griggs A."/>
            <person name="Gujja S."/>
            <person name="Heiman D."/>
            <person name="Howarth C."/>
            <person name="Larson L."/>
            <person name="Lui A."/>
            <person name="MacDonald P.J.P."/>
            <person name="Mehta T."/>
            <person name="Montmayeur A."/>
            <person name="Murphy C."/>
            <person name="Neiman D."/>
            <person name="Pearson M."/>
            <person name="Priest M."/>
            <person name="Roberts A."/>
            <person name="Saif S."/>
            <person name="Shea T."/>
            <person name="Shenoy N."/>
            <person name="Sisk P."/>
            <person name="Stolte C."/>
            <person name="Sykes S."/>
            <person name="Yandava C."/>
            <person name="Wortman J."/>
            <person name="Nusbaum C."/>
            <person name="Birren B."/>
        </authorList>
    </citation>
    <scope>NUCLEOTIDE SEQUENCE [LARGE SCALE GENOMIC DNA]</scope>
    <source>
        <strain evidence="1 2">ATCC BAA-286</strain>
    </source>
</reference>
<evidence type="ECO:0000313" key="2">
    <source>
        <dbReference type="Proteomes" id="UP000004913"/>
    </source>
</evidence>
<dbReference type="RefSeq" id="WP_006801113.1">
    <property type="nucleotide sequence ID" value="NZ_GL891989.1"/>
</dbReference>